<name>A0AAW0UZT1_SCYPA</name>
<sequence>MLLPPPDSSSDMRLAASLCVWSFSISCLPLSSMAQLDPTADGWNTDAVTAVKEVFQSSSQVDASLIIIVGKSFSTLSLTNSVLVVLDAEVEISRYIGFTTTNLSKRITAHLQDGAIHRHYITEHELFLKRHHTENNTSILEKVSDIKRLRMTEATHIHLEKPSINIQQQEVSLPTKRLLPGRTQAQRLLALQPPALRHVR</sequence>
<evidence type="ECO:0000313" key="1">
    <source>
        <dbReference type="EMBL" id="KAK8405520.1"/>
    </source>
</evidence>
<keyword evidence="2" id="KW-1185">Reference proteome</keyword>
<dbReference type="EMBL" id="JARAKH010000003">
    <property type="protein sequence ID" value="KAK8405520.1"/>
    <property type="molecule type" value="Genomic_DNA"/>
</dbReference>
<reference evidence="1 2" key="1">
    <citation type="submission" date="2023-03" db="EMBL/GenBank/DDBJ databases">
        <title>High-quality genome of Scylla paramamosain provides insights in environmental adaptation.</title>
        <authorList>
            <person name="Zhang L."/>
        </authorList>
    </citation>
    <scope>NUCLEOTIDE SEQUENCE [LARGE SCALE GENOMIC DNA]</scope>
    <source>
        <strain evidence="1">LZ_2023a</strain>
        <tissue evidence="1">Muscle</tissue>
    </source>
</reference>
<accession>A0AAW0UZT1</accession>
<gene>
    <name evidence="1" type="ORF">O3P69_001820</name>
</gene>
<dbReference type="AlphaFoldDB" id="A0AAW0UZT1"/>
<comment type="caution">
    <text evidence="1">The sequence shown here is derived from an EMBL/GenBank/DDBJ whole genome shotgun (WGS) entry which is preliminary data.</text>
</comment>
<protein>
    <submittedName>
        <fullName evidence="1">Uncharacterized protein</fullName>
    </submittedName>
</protein>
<proteinExistence type="predicted"/>
<organism evidence="1 2">
    <name type="scientific">Scylla paramamosain</name>
    <name type="common">Mud crab</name>
    <dbReference type="NCBI Taxonomy" id="85552"/>
    <lineage>
        <taxon>Eukaryota</taxon>
        <taxon>Metazoa</taxon>
        <taxon>Ecdysozoa</taxon>
        <taxon>Arthropoda</taxon>
        <taxon>Crustacea</taxon>
        <taxon>Multicrustacea</taxon>
        <taxon>Malacostraca</taxon>
        <taxon>Eumalacostraca</taxon>
        <taxon>Eucarida</taxon>
        <taxon>Decapoda</taxon>
        <taxon>Pleocyemata</taxon>
        <taxon>Brachyura</taxon>
        <taxon>Eubrachyura</taxon>
        <taxon>Portunoidea</taxon>
        <taxon>Portunidae</taxon>
        <taxon>Portuninae</taxon>
        <taxon>Scylla</taxon>
    </lineage>
</organism>
<evidence type="ECO:0000313" key="2">
    <source>
        <dbReference type="Proteomes" id="UP001487740"/>
    </source>
</evidence>
<dbReference type="Proteomes" id="UP001487740">
    <property type="component" value="Unassembled WGS sequence"/>
</dbReference>